<comment type="caution">
    <text evidence="1">The sequence shown here is derived from an EMBL/GenBank/DDBJ whole genome shotgun (WGS) entry which is preliminary data.</text>
</comment>
<protein>
    <submittedName>
        <fullName evidence="1">Uncharacterized protein</fullName>
    </submittedName>
</protein>
<evidence type="ECO:0000313" key="1">
    <source>
        <dbReference type="EMBL" id="RAN62374.1"/>
    </source>
</evidence>
<sequence length="117" mass="13406">MVETIKRTMEAELLFKNNGVFDKHYTEDIDTYGEDVVTIGSFDIVGTKESEGKYYFDVYHSSIDGVFAMDGEVIEIEKINDSYGEYKLTNYDGETIQAIKVSEQDLDYLFGDPVRNK</sequence>
<name>A0A328KKM8_9LACT</name>
<organism evidence="1 2">
    <name type="scientific">Dolosigranulum pigrum</name>
    <dbReference type="NCBI Taxonomy" id="29394"/>
    <lineage>
        <taxon>Bacteria</taxon>
        <taxon>Bacillati</taxon>
        <taxon>Bacillota</taxon>
        <taxon>Bacilli</taxon>
        <taxon>Lactobacillales</taxon>
        <taxon>Carnobacteriaceae</taxon>
        <taxon>Dolosigranulum</taxon>
    </lineage>
</organism>
<dbReference type="RefSeq" id="WP_112790322.1">
    <property type="nucleotide sequence ID" value="NZ_NAQV01000023.1"/>
</dbReference>
<gene>
    <name evidence="1" type="ORF">B8A44_07450</name>
</gene>
<reference evidence="1 2" key="1">
    <citation type="submission" date="2017-03" db="EMBL/GenBank/DDBJ databases">
        <title>wgs assembly of Dolosigranulum pigrum KPL CDC strains.</title>
        <authorList>
            <person name="Brugger S.D."/>
            <person name="Pettigrew M."/>
            <person name="Kong Y."/>
            <person name="Lemon K.P."/>
        </authorList>
    </citation>
    <scope>NUCLEOTIDE SEQUENCE [LARGE SCALE GENOMIC DNA]</scope>
    <source>
        <strain evidence="1 2">KPL1931_CDC4294-98</strain>
    </source>
</reference>
<dbReference type="Proteomes" id="UP000249099">
    <property type="component" value="Unassembled WGS sequence"/>
</dbReference>
<dbReference type="AlphaFoldDB" id="A0A328KKM8"/>
<dbReference type="EMBL" id="NAQV01000023">
    <property type="protein sequence ID" value="RAN62374.1"/>
    <property type="molecule type" value="Genomic_DNA"/>
</dbReference>
<proteinExistence type="predicted"/>
<accession>A0A328KKM8</accession>
<evidence type="ECO:0000313" key="2">
    <source>
        <dbReference type="Proteomes" id="UP000249099"/>
    </source>
</evidence>